<name>A0A4Z0Q6F6_9BACT</name>
<proteinExistence type="predicted"/>
<dbReference type="EMBL" id="SRLC01000001">
    <property type="protein sequence ID" value="TGE25234.1"/>
    <property type="molecule type" value="Genomic_DNA"/>
</dbReference>
<reference evidence="1 2" key="1">
    <citation type="submission" date="2019-04" db="EMBL/GenBank/DDBJ databases">
        <authorList>
            <person name="Feng G."/>
            <person name="Zhang J."/>
            <person name="Zhu H."/>
        </authorList>
    </citation>
    <scope>NUCLEOTIDE SEQUENCE [LARGE SCALE GENOMIC DNA]</scope>
    <source>
        <strain evidence="1 2">JCM 31653</strain>
    </source>
</reference>
<evidence type="ECO:0000313" key="2">
    <source>
        <dbReference type="Proteomes" id="UP000297549"/>
    </source>
</evidence>
<accession>A0A4Z0Q6F6</accession>
<gene>
    <name evidence="1" type="ORF">E5K00_08600</name>
</gene>
<dbReference type="Proteomes" id="UP000297549">
    <property type="component" value="Unassembled WGS sequence"/>
</dbReference>
<evidence type="ECO:0000313" key="1">
    <source>
        <dbReference type="EMBL" id="TGE25234.1"/>
    </source>
</evidence>
<protein>
    <submittedName>
        <fullName evidence="1">Uncharacterized protein</fullName>
    </submittedName>
</protein>
<keyword evidence="2" id="KW-1185">Reference proteome</keyword>
<comment type="caution">
    <text evidence="1">The sequence shown here is derived from an EMBL/GenBank/DDBJ whole genome shotgun (WGS) entry which is preliminary data.</text>
</comment>
<sequence>MGNGSALAQVNELPMRAGGALVTDFGAKTCGLGPFGWRSKQQDYASQKQDFIGSTTGQSIFVTPNYRKCLQKDQPFHSGICGLHVGLGGGVIKIMLQGDYFPDVKLYGFLVA</sequence>
<dbReference type="AlphaFoldDB" id="A0A4Z0Q6F6"/>
<organism evidence="1 2">
    <name type="scientific">Hymenobacter aquaticus</name>
    <dbReference type="NCBI Taxonomy" id="1867101"/>
    <lineage>
        <taxon>Bacteria</taxon>
        <taxon>Pseudomonadati</taxon>
        <taxon>Bacteroidota</taxon>
        <taxon>Cytophagia</taxon>
        <taxon>Cytophagales</taxon>
        <taxon>Hymenobacteraceae</taxon>
        <taxon>Hymenobacter</taxon>
    </lineage>
</organism>